<dbReference type="PANTHER" id="PTHR38697:SF1">
    <property type="entry name" value="NUCLEAR PORE COMPLEX PROTEIN SIMILAR TO S. CEREVISIAE NUP2 (EUROFUNG)"/>
    <property type="match status" value="1"/>
</dbReference>
<feature type="compositionally biased region" description="Polar residues" evidence="8">
    <location>
        <begin position="22"/>
        <end position="33"/>
    </location>
</feature>
<feature type="region of interest" description="Disordered" evidence="8">
    <location>
        <begin position="1"/>
        <end position="41"/>
    </location>
</feature>
<organism evidence="10 11">
    <name type="scientific">Arctia plantaginis</name>
    <name type="common">Wood tiger moth</name>
    <name type="synonym">Phalaena plantaginis</name>
    <dbReference type="NCBI Taxonomy" id="874455"/>
    <lineage>
        <taxon>Eukaryota</taxon>
        <taxon>Metazoa</taxon>
        <taxon>Ecdysozoa</taxon>
        <taxon>Arthropoda</taxon>
        <taxon>Hexapoda</taxon>
        <taxon>Insecta</taxon>
        <taxon>Pterygota</taxon>
        <taxon>Neoptera</taxon>
        <taxon>Endopterygota</taxon>
        <taxon>Lepidoptera</taxon>
        <taxon>Glossata</taxon>
        <taxon>Ditrysia</taxon>
        <taxon>Noctuoidea</taxon>
        <taxon>Erebidae</taxon>
        <taxon>Arctiinae</taxon>
        <taxon>Arctia</taxon>
    </lineage>
</organism>
<evidence type="ECO:0000256" key="6">
    <source>
        <dbReference type="ARBA" id="ARBA00023132"/>
    </source>
</evidence>
<evidence type="ECO:0000256" key="8">
    <source>
        <dbReference type="SAM" id="MobiDB-lite"/>
    </source>
</evidence>
<dbReference type="Gene3D" id="2.30.29.30">
    <property type="entry name" value="Pleckstrin-homology domain (PH domain)/Phosphotyrosine-binding domain (PTB)"/>
    <property type="match status" value="1"/>
</dbReference>
<evidence type="ECO:0000256" key="5">
    <source>
        <dbReference type="ARBA" id="ARBA00023010"/>
    </source>
</evidence>
<reference evidence="10 11" key="1">
    <citation type="submission" date="2020-04" db="EMBL/GenBank/DDBJ databases">
        <authorList>
            <person name="Wallbank WR R."/>
            <person name="Pardo Diaz C."/>
            <person name="Kozak K."/>
            <person name="Martin S."/>
            <person name="Jiggins C."/>
            <person name="Moest M."/>
            <person name="Warren A I."/>
            <person name="Byers J.R.P. K."/>
            <person name="Montejo-Kovacevich G."/>
            <person name="Yen C E."/>
        </authorList>
    </citation>
    <scope>NUCLEOTIDE SEQUENCE [LARGE SCALE GENOMIC DNA]</scope>
</reference>
<evidence type="ECO:0000256" key="1">
    <source>
        <dbReference type="ARBA" id="ARBA00004567"/>
    </source>
</evidence>
<evidence type="ECO:0000256" key="3">
    <source>
        <dbReference type="ARBA" id="ARBA00022816"/>
    </source>
</evidence>
<evidence type="ECO:0000313" key="10">
    <source>
        <dbReference type="EMBL" id="CAB3228524.1"/>
    </source>
</evidence>
<feature type="domain" description="RanBD1" evidence="9">
    <location>
        <begin position="454"/>
        <end position="597"/>
    </location>
</feature>
<dbReference type="Pfam" id="PF08911">
    <property type="entry name" value="NUP50"/>
    <property type="match status" value="1"/>
</dbReference>
<dbReference type="InterPro" id="IPR053074">
    <property type="entry name" value="NPC_Nucleoporin"/>
</dbReference>
<gene>
    <name evidence="10" type="ORF">APLA_LOCUS3659</name>
</gene>
<feature type="compositionally biased region" description="Low complexity" evidence="8">
    <location>
        <begin position="91"/>
        <end position="104"/>
    </location>
</feature>
<dbReference type="CDD" id="cd13170">
    <property type="entry name" value="RanBD_NUP50"/>
    <property type="match status" value="1"/>
</dbReference>
<keyword evidence="5" id="KW-0811">Translocation</keyword>
<comment type="subcellular location">
    <subcellularLocation>
        <location evidence="1">Nucleus</location>
        <location evidence="1">Nuclear pore complex</location>
    </subcellularLocation>
</comment>
<feature type="compositionally biased region" description="Basic and acidic residues" evidence="8">
    <location>
        <begin position="1"/>
        <end position="14"/>
    </location>
</feature>
<keyword evidence="7" id="KW-0539">Nucleus</keyword>
<dbReference type="InterPro" id="IPR011993">
    <property type="entry name" value="PH-like_dom_sf"/>
</dbReference>
<dbReference type="GO" id="GO:0015031">
    <property type="term" value="P:protein transport"/>
    <property type="evidence" value="ECO:0007669"/>
    <property type="project" value="UniProtKB-KW"/>
</dbReference>
<dbReference type="OrthoDB" id="10062131at2759"/>
<dbReference type="EMBL" id="CADEBC010000346">
    <property type="protein sequence ID" value="CAB3228524.1"/>
    <property type="molecule type" value="Genomic_DNA"/>
</dbReference>
<dbReference type="PROSITE" id="PS50196">
    <property type="entry name" value="RANBD1"/>
    <property type="match status" value="1"/>
</dbReference>
<keyword evidence="2" id="KW-0813">Transport</keyword>
<feature type="compositionally biased region" description="Polar residues" evidence="8">
    <location>
        <begin position="105"/>
        <end position="117"/>
    </location>
</feature>
<dbReference type="AlphaFoldDB" id="A0A8S0ZCD7"/>
<keyword evidence="3" id="KW-0509">mRNA transport</keyword>
<feature type="compositionally biased region" description="Polar residues" evidence="8">
    <location>
        <begin position="230"/>
        <end position="240"/>
    </location>
</feature>
<sequence length="597" mass="64875">MSKRQAETDLNHDNWDDEDPVENSNDQCDNENGSGFKMASKNILEKRVIRTAKRRSQATGDEPKKSVFGGFGGFMKTPPASFDFLSKLTNSNNDNSSSTTKMDSPVTSSLFTSKKPATSPNAGLFSLQTSSNTPSTSPFASPSTQIKTSNIFGVSSTNTNPATNMFITSKADSTVVDSPFKMQTVTSSTDMTDFSKSTATTTLASTTKLDIPTSSSNAKSLFSSNSNSSPFKIQTNTVQNEFEMKTKSQSNSTGTEKKSGDSQNDSEMKYYSKLKGLNESVFDWIKKHVEQTPLCILTPIFKDYEKYLKEIQEEYQIIGKENKNDDKSDNRMDVAKIASTMTKTNVTGPTLFNMPQSSTSVFASQNNGTLGGNKSASFSFGINASATSTSSTITTSSLGFKFGVTTASSQSTTSISSPFSSGTTSSSFSFATNINTATNESSAPFSFGTGKPFSFNNIKQNTETTEEATKEDDDDSPPKVEYTPVVEENSIYDKKCKIFVKKENNFVDKGVGTLYIKKIEETGKHQLLVRANTNLGTILVNLILVAGIPMQRMGKNNVMMVCIPTPESKPPPTPILIRVKSSEEADELLATLEKHKT</sequence>
<dbReference type="PANTHER" id="PTHR38697">
    <property type="entry name" value="NUCLEAR PORE COMPLEX PROTEIN SIMILAR TO S. CEREVISIAE NUP2 (EUROFUNG)"/>
    <property type="match status" value="1"/>
</dbReference>
<dbReference type="GO" id="GO:0005643">
    <property type="term" value="C:nuclear pore"/>
    <property type="evidence" value="ECO:0007669"/>
    <property type="project" value="UniProtKB-SubCell"/>
</dbReference>
<evidence type="ECO:0000256" key="4">
    <source>
        <dbReference type="ARBA" id="ARBA00022927"/>
    </source>
</evidence>
<dbReference type="SMART" id="SM00160">
    <property type="entry name" value="RanBD"/>
    <property type="match status" value="1"/>
</dbReference>
<accession>A0A8S0ZCD7</accession>
<evidence type="ECO:0000259" key="9">
    <source>
        <dbReference type="PROSITE" id="PS50196"/>
    </source>
</evidence>
<proteinExistence type="predicted"/>
<feature type="region of interest" description="Disordered" evidence="8">
    <location>
        <begin position="91"/>
        <end position="117"/>
    </location>
</feature>
<dbReference type="InterPro" id="IPR000156">
    <property type="entry name" value="Ran_bind_dom"/>
</dbReference>
<dbReference type="Proteomes" id="UP000494106">
    <property type="component" value="Unassembled WGS sequence"/>
</dbReference>
<dbReference type="GO" id="GO:0051028">
    <property type="term" value="P:mRNA transport"/>
    <property type="evidence" value="ECO:0007669"/>
    <property type="project" value="UniProtKB-KW"/>
</dbReference>
<keyword evidence="4" id="KW-0653">Protein transport</keyword>
<comment type="caution">
    <text evidence="10">The sequence shown here is derived from an EMBL/GenBank/DDBJ whole genome shotgun (WGS) entry which is preliminary data.</text>
</comment>
<name>A0A8S0ZCD7_ARCPL</name>
<keyword evidence="6" id="KW-0906">Nuclear pore complex</keyword>
<evidence type="ECO:0000256" key="7">
    <source>
        <dbReference type="ARBA" id="ARBA00023242"/>
    </source>
</evidence>
<feature type="compositionally biased region" description="Low complexity" evidence="8">
    <location>
        <begin position="211"/>
        <end position="229"/>
    </location>
</feature>
<dbReference type="InterPro" id="IPR015007">
    <property type="entry name" value="NUP2/50/61"/>
</dbReference>
<evidence type="ECO:0000313" key="11">
    <source>
        <dbReference type="Proteomes" id="UP000494106"/>
    </source>
</evidence>
<protein>
    <recommendedName>
        <fullName evidence="9">RanBD1 domain-containing protein</fullName>
    </recommendedName>
</protein>
<evidence type="ECO:0000256" key="2">
    <source>
        <dbReference type="ARBA" id="ARBA00022448"/>
    </source>
</evidence>
<feature type="region of interest" description="Disordered" evidence="8">
    <location>
        <begin position="211"/>
        <end position="266"/>
    </location>
</feature>
<dbReference type="Pfam" id="PF00638">
    <property type="entry name" value="Ran_BP1"/>
    <property type="match status" value="1"/>
</dbReference>
<dbReference type="SUPFAM" id="SSF50729">
    <property type="entry name" value="PH domain-like"/>
    <property type="match status" value="1"/>
</dbReference>
<keyword evidence="11" id="KW-1185">Reference proteome</keyword>
<feature type="compositionally biased region" description="Basic and acidic residues" evidence="8">
    <location>
        <begin position="255"/>
        <end position="266"/>
    </location>
</feature>